<dbReference type="InterPro" id="IPR009057">
    <property type="entry name" value="Homeodomain-like_sf"/>
</dbReference>
<sequence length="240" mass="24238">METFASRGYHNASLAEIAERAGLTQAGVLHYFRSKSGLLTGVLALRDASDLEQPGPGRPQGLAFLRHLVDTVRRNVEREGIVRLYTVLAAESVTEGHPAQDWFRDRYSGLRSLLVAALAEARELGQVRPGLDLDAVAAALVAVMDGLQVQWLLDPEAVDMAAATDQLIGALLTGREGEPAGGEGDVGEPAAGGGEPAAGPTAGQGAAGPAAGQGAAGQDAAGQDAAGASTEGAAGEPAGA</sequence>
<gene>
    <name evidence="8" type="ORF">D7294_18490</name>
</gene>
<reference evidence="8 9" key="1">
    <citation type="journal article" date="2014" name="Int. J. Syst. Evol. Microbiol.">
        <title>Streptomyces hoynatensis sp. nov., isolated from deep marine sediment.</title>
        <authorList>
            <person name="Veyisoglu A."/>
            <person name="Sahin N."/>
        </authorList>
    </citation>
    <scope>NUCLEOTIDE SEQUENCE [LARGE SCALE GENOMIC DNA]</scope>
    <source>
        <strain evidence="8 9">KCTC 29097</strain>
    </source>
</reference>
<dbReference type="InterPro" id="IPR036271">
    <property type="entry name" value="Tet_transcr_reg_TetR-rel_C_sf"/>
</dbReference>
<evidence type="ECO:0000256" key="3">
    <source>
        <dbReference type="ARBA" id="ARBA00023125"/>
    </source>
</evidence>
<keyword evidence="9" id="KW-1185">Reference proteome</keyword>
<dbReference type="PROSITE" id="PS50977">
    <property type="entry name" value="HTH_TETR_2"/>
    <property type="match status" value="1"/>
</dbReference>
<keyword evidence="2" id="KW-0805">Transcription regulation</keyword>
<evidence type="ECO:0000256" key="5">
    <source>
        <dbReference type="PROSITE-ProRule" id="PRU00335"/>
    </source>
</evidence>
<feature type="DNA-binding region" description="H-T-H motif" evidence="5">
    <location>
        <begin position="13"/>
        <end position="32"/>
    </location>
</feature>
<dbReference type="EMBL" id="RBAL01000010">
    <property type="protein sequence ID" value="RKN40530.1"/>
    <property type="molecule type" value="Genomic_DNA"/>
</dbReference>
<accession>A0A3A9YXC0</accession>
<dbReference type="InterPro" id="IPR039538">
    <property type="entry name" value="BetI_C"/>
</dbReference>
<evidence type="ECO:0000259" key="7">
    <source>
        <dbReference type="PROSITE" id="PS50977"/>
    </source>
</evidence>
<evidence type="ECO:0000256" key="1">
    <source>
        <dbReference type="ARBA" id="ARBA00022491"/>
    </source>
</evidence>
<protein>
    <submittedName>
        <fullName evidence="8">TetR/AcrR family transcriptional regulator</fullName>
    </submittedName>
</protein>
<dbReference type="InterPro" id="IPR050109">
    <property type="entry name" value="HTH-type_TetR-like_transc_reg"/>
</dbReference>
<dbReference type="PANTHER" id="PTHR30055:SF234">
    <property type="entry name" value="HTH-TYPE TRANSCRIPTIONAL REGULATOR BETI"/>
    <property type="match status" value="1"/>
</dbReference>
<keyword evidence="1" id="KW-0678">Repressor</keyword>
<evidence type="ECO:0000313" key="9">
    <source>
        <dbReference type="Proteomes" id="UP000272474"/>
    </source>
</evidence>
<feature type="compositionally biased region" description="Low complexity" evidence="6">
    <location>
        <begin position="197"/>
        <end position="240"/>
    </location>
</feature>
<feature type="region of interest" description="Disordered" evidence="6">
    <location>
        <begin position="174"/>
        <end position="240"/>
    </location>
</feature>
<dbReference type="Pfam" id="PF00440">
    <property type="entry name" value="TetR_N"/>
    <property type="match status" value="1"/>
</dbReference>
<evidence type="ECO:0000313" key="8">
    <source>
        <dbReference type="EMBL" id="RKN40530.1"/>
    </source>
</evidence>
<dbReference type="Pfam" id="PF13977">
    <property type="entry name" value="TetR_C_6"/>
    <property type="match status" value="1"/>
</dbReference>
<evidence type="ECO:0000256" key="6">
    <source>
        <dbReference type="SAM" id="MobiDB-lite"/>
    </source>
</evidence>
<dbReference type="GO" id="GO:0003700">
    <property type="term" value="F:DNA-binding transcription factor activity"/>
    <property type="evidence" value="ECO:0007669"/>
    <property type="project" value="TreeGrafter"/>
</dbReference>
<dbReference type="SUPFAM" id="SSF46689">
    <property type="entry name" value="Homeodomain-like"/>
    <property type="match status" value="1"/>
</dbReference>
<proteinExistence type="predicted"/>
<dbReference type="AlphaFoldDB" id="A0A3A9YXC0"/>
<evidence type="ECO:0000256" key="2">
    <source>
        <dbReference type="ARBA" id="ARBA00023015"/>
    </source>
</evidence>
<dbReference type="Proteomes" id="UP000272474">
    <property type="component" value="Unassembled WGS sequence"/>
</dbReference>
<organism evidence="8 9">
    <name type="scientific">Streptomyces hoynatensis</name>
    <dbReference type="NCBI Taxonomy" id="1141874"/>
    <lineage>
        <taxon>Bacteria</taxon>
        <taxon>Bacillati</taxon>
        <taxon>Actinomycetota</taxon>
        <taxon>Actinomycetes</taxon>
        <taxon>Kitasatosporales</taxon>
        <taxon>Streptomycetaceae</taxon>
        <taxon>Streptomyces</taxon>
    </lineage>
</organism>
<name>A0A3A9YXC0_9ACTN</name>
<dbReference type="Gene3D" id="1.10.357.10">
    <property type="entry name" value="Tetracycline Repressor, domain 2"/>
    <property type="match status" value="1"/>
</dbReference>
<dbReference type="GO" id="GO:0000976">
    <property type="term" value="F:transcription cis-regulatory region binding"/>
    <property type="evidence" value="ECO:0007669"/>
    <property type="project" value="TreeGrafter"/>
</dbReference>
<dbReference type="SUPFAM" id="SSF48498">
    <property type="entry name" value="Tetracyclin repressor-like, C-terminal domain"/>
    <property type="match status" value="1"/>
</dbReference>
<feature type="compositionally biased region" description="Gly residues" evidence="6">
    <location>
        <begin position="179"/>
        <end position="196"/>
    </location>
</feature>
<feature type="domain" description="HTH tetR-type" evidence="7">
    <location>
        <begin position="1"/>
        <end position="50"/>
    </location>
</feature>
<dbReference type="OrthoDB" id="7505659at2"/>
<keyword evidence="3 5" id="KW-0238">DNA-binding</keyword>
<dbReference type="PANTHER" id="PTHR30055">
    <property type="entry name" value="HTH-TYPE TRANSCRIPTIONAL REGULATOR RUTR"/>
    <property type="match status" value="1"/>
</dbReference>
<evidence type="ECO:0000256" key="4">
    <source>
        <dbReference type="ARBA" id="ARBA00023163"/>
    </source>
</evidence>
<keyword evidence="4" id="KW-0804">Transcription</keyword>
<dbReference type="InterPro" id="IPR001647">
    <property type="entry name" value="HTH_TetR"/>
</dbReference>
<comment type="caution">
    <text evidence="8">The sequence shown here is derived from an EMBL/GenBank/DDBJ whole genome shotgun (WGS) entry which is preliminary data.</text>
</comment>